<dbReference type="SUPFAM" id="SSF50891">
    <property type="entry name" value="Cyclophilin-like"/>
    <property type="match status" value="1"/>
</dbReference>
<feature type="domain" description="Carboxyltransferase" evidence="4">
    <location>
        <begin position="1"/>
        <end position="146"/>
    </location>
</feature>
<protein>
    <recommendedName>
        <fullName evidence="4">Carboxyltransferase domain-containing protein</fullName>
    </recommendedName>
</protein>
<dbReference type="PANTHER" id="PTHR34698:SF2">
    <property type="entry name" value="5-OXOPROLINASE SUBUNIT B"/>
    <property type="match status" value="1"/>
</dbReference>
<keyword evidence="2" id="KW-0378">Hydrolase</keyword>
<evidence type="ECO:0000256" key="2">
    <source>
        <dbReference type="ARBA" id="ARBA00022801"/>
    </source>
</evidence>
<dbReference type="GO" id="GO:0016787">
    <property type="term" value="F:hydrolase activity"/>
    <property type="evidence" value="ECO:0007669"/>
    <property type="project" value="UniProtKB-KW"/>
</dbReference>
<evidence type="ECO:0000256" key="3">
    <source>
        <dbReference type="ARBA" id="ARBA00022840"/>
    </source>
</evidence>
<dbReference type="InterPro" id="IPR003833">
    <property type="entry name" value="CT_C_D"/>
</dbReference>
<proteinExistence type="predicted"/>
<name>A0A382ZIX2_9ZZZZ</name>
<evidence type="ECO:0000259" key="4">
    <source>
        <dbReference type="SMART" id="SM00796"/>
    </source>
</evidence>
<sequence length="146" mass="16992">MDYEVIHHGESTIEISLGKSIDMKINLVVHSLFSFLTDNLDNRSDYIIDFYPTYHSIFIDFNELKTDFYHIKQKIVDLMKEFEIVGFVDNSKKEIIEIPVNYGGKDGFDLERLSSIVGLSEKEVIQIHTKPLYKVFLIGFMPGFPY</sequence>
<dbReference type="SMART" id="SM00796">
    <property type="entry name" value="AHS1"/>
    <property type="match status" value="1"/>
</dbReference>
<keyword evidence="1" id="KW-0547">Nucleotide-binding</keyword>
<evidence type="ECO:0000256" key="1">
    <source>
        <dbReference type="ARBA" id="ARBA00022741"/>
    </source>
</evidence>
<dbReference type="Gene3D" id="2.40.100.10">
    <property type="entry name" value="Cyclophilin-like"/>
    <property type="match status" value="1"/>
</dbReference>
<dbReference type="SUPFAM" id="SSF160467">
    <property type="entry name" value="PH0987 N-terminal domain-like"/>
    <property type="match status" value="1"/>
</dbReference>
<dbReference type="InterPro" id="IPR010016">
    <property type="entry name" value="PxpB"/>
</dbReference>
<dbReference type="GO" id="GO:0005524">
    <property type="term" value="F:ATP binding"/>
    <property type="evidence" value="ECO:0007669"/>
    <property type="project" value="UniProtKB-KW"/>
</dbReference>
<dbReference type="Pfam" id="PF02682">
    <property type="entry name" value="CT_C_D"/>
    <property type="match status" value="1"/>
</dbReference>
<gene>
    <name evidence="5" type="ORF">METZ01_LOCUS448266</name>
</gene>
<accession>A0A382ZIX2</accession>
<dbReference type="AlphaFoldDB" id="A0A382ZIX2"/>
<dbReference type="PANTHER" id="PTHR34698">
    <property type="entry name" value="5-OXOPROLINASE SUBUNIT B"/>
    <property type="match status" value="1"/>
</dbReference>
<dbReference type="Gene3D" id="3.30.1360.40">
    <property type="match status" value="1"/>
</dbReference>
<organism evidence="5">
    <name type="scientific">marine metagenome</name>
    <dbReference type="NCBI Taxonomy" id="408172"/>
    <lineage>
        <taxon>unclassified sequences</taxon>
        <taxon>metagenomes</taxon>
        <taxon>ecological metagenomes</taxon>
    </lineage>
</organism>
<feature type="non-terminal residue" evidence="5">
    <location>
        <position position="146"/>
    </location>
</feature>
<dbReference type="InterPro" id="IPR029000">
    <property type="entry name" value="Cyclophilin-like_dom_sf"/>
</dbReference>
<dbReference type="EMBL" id="UINC01184275">
    <property type="protein sequence ID" value="SVD95412.1"/>
    <property type="molecule type" value="Genomic_DNA"/>
</dbReference>
<evidence type="ECO:0000313" key="5">
    <source>
        <dbReference type="EMBL" id="SVD95412.1"/>
    </source>
</evidence>
<reference evidence="5" key="1">
    <citation type="submission" date="2018-05" db="EMBL/GenBank/DDBJ databases">
        <authorList>
            <person name="Lanie J.A."/>
            <person name="Ng W.-L."/>
            <person name="Kazmierczak K.M."/>
            <person name="Andrzejewski T.M."/>
            <person name="Davidsen T.M."/>
            <person name="Wayne K.J."/>
            <person name="Tettelin H."/>
            <person name="Glass J.I."/>
            <person name="Rusch D."/>
            <person name="Podicherti R."/>
            <person name="Tsui H.-C.T."/>
            <person name="Winkler M.E."/>
        </authorList>
    </citation>
    <scope>NUCLEOTIDE SEQUENCE</scope>
</reference>
<keyword evidence="3" id="KW-0067">ATP-binding</keyword>